<proteinExistence type="predicted"/>
<dbReference type="PANTHER" id="PTHR35131">
    <property type="entry name" value="EXPRESSED PROTEIN"/>
    <property type="match status" value="1"/>
</dbReference>
<evidence type="ECO:0000313" key="1">
    <source>
        <dbReference type="EMBL" id="ERN19562.1"/>
    </source>
</evidence>
<dbReference type="Proteomes" id="UP000017836">
    <property type="component" value="Unassembled WGS sequence"/>
</dbReference>
<dbReference type="Gramene" id="ERN19562">
    <property type="protein sequence ID" value="ERN19562"/>
    <property type="gene ID" value="AMTR_s00062p00091090"/>
</dbReference>
<dbReference type="EMBL" id="KI392068">
    <property type="protein sequence ID" value="ERN19562.1"/>
    <property type="molecule type" value="Genomic_DNA"/>
</dbReference>
<dbReference type="AlphaFoldDB" id="U5DDS1"/>
<organism evidence="1 2">
    <name type="scientific">Amborella trichopoda</name>
    <dbReference type="NCBI Taxonomy" id="13333"/>
    <lineage>
        <taxon>Eukaryota</taxon>
        <taxon>Viridiplantae</taxon>
        <taxon>Streptophyta</taxon>
        <taxon>Embryophyta</taxon>
        <taxon>Tracheophyta</taxon>
        <taxon>Spermatophyta</taxon>
        <taxon>Magnoliopsida</taxon>
        <taxon>Amborellales</taxon>
        <taxon>Amborellaceae</taxon>
        <taxon>Amborella</taxon>
    </lineage>
</organism>
<dbReference type="HOGENOM" id="CLU_139434_0_0_1"/>
<name>U5DDS1_AMBTC</name>
<dbReference type="eggNOG" id="ENOG502S291">
    <property type="taxonomic scope" value="Eukaryota"/>
</dbReference>
<gene>
    <name evidence="1" type="ORF">AMTR_s00062p00091090</name>
</gene>
<sequence length="112" mass="12451">MAAISRATPKAPLEIGTRGTIGSLVLQEIEYFRSVDHHKKQLPIIPSSMESFGSKIGSLETVVRTQKKKKKGGSRFLPSICSLADVAVDTRPERIPDFCYTNLKVDVKKLHR</sequence>
<accession>U5DDS1</accession>
<dbReference type="PANTHER" id="PTHR35131:SF1">
    <property type="entry name" value="EXPRESSED PROTEIN"/>
    <property type="match status" value="1"/>
</dbReference>
<reference evidence="2" key="1">
    <citation type="journal article" date="2013" name="Science">
        <title>The Amborella genome and the evolution of flowering plants.</title>
        <authorList>
            <consortium name="Amborella Genome Project"/>
        </authorList>
    </citation>
    <scope>NUCLEOTIDE SEQUENCE [LARGE SCALE GENOMIC DNA]</scope>
</reference>
<keyword evidence="2" id="KW-1185">Reference proteome</keyword>
<dbReference type="OMA" id="QSMHKST"/>
<evidence type="ECO:0000313" key="2">
    <source>
        <dbReference type="Proteomes" id="UP000017836"/>
    </source>
</evidence>
<protein>
    <submittedName>
        <fullName evidence="1">Uncharacterized protein</fullName>
    </submittedName>
</protein>